<proteinExistence type="predicted"/>
<comment type="caution">
    <text evidence="2">The sequence shown here is derived from an EMBL/GenBank/DDBJ whole genome shotgun (WGS) entry which is preliminary data.</text>
</comment>
<reference evidence="2 3" key="1">
    <citation type="submission" date="2024-02" db="EMBL/GenBank/DDBJ databases">
        <authorList>
            <person name="Chen Y."/>
            <person name="Shah S."/>
            <person name="Dougan E. K."/>
            <person name="Thang M."/>
            <person name="Chan C."/>
        </authorList>
    </citation>
    <scope>NUCLEOTIDE SEQUENCE [LARGE SCALE GENOMIC DNA]</scope>
</reference>
<evidence type="ECO:0000256" key="1">
    <source>
        <dbReference type="SAM" id="MobiDB-lite"/>
    </source>
</evidence>
<keyword evidence="3" id="KW-1185">Reference proteome</keyword>
<protein>
    <submittedName>
        <fullName evidence="2">Uncharacterized protein</fullName>
    </submittedName>
</protein>
<gene>
    <name evidence="2" type="ORF">CCMP2556_LOCUS20538</name>
</gene>
<dbReference type="EMBL" id="CAXAMN010012069">
    <property type="protein sequence ID" value="CAK9037077.1"/>
    <property type="molecule type" value="Genomic_DNA"/>
</dbReference>
<dbReference type="Proteomes" id="UP001642484">
    <property type="component" value="Unassembled WGS sequence"/>
</dbReference>
<evidence type="ECO:0000313" key="2">
    <source>
        <dbReference type="EMBL" id="CAK9037077.1"/>
    </source>
</evidence>
<sequence>RPGRCSDLAARTRRMLAGSGPAVVPNGSAPSGADMASGPSERGERAPVAHDWMRGGRGHVSAADMASGPRMQQEADRPSVLGVAHGEHSWMTGGQVSAADMASGPGVQEVTVMDANPFAPAAERDPAQQIVHQPEVVREVNVSVSSDANPFASAPVNIKASDDANPFASAPETVNASDAANPFASAPVDASDAAIPFWCAPANASDPQNGAGLFASVNAKASDDTRPFASAPVNASDAANPFWSASANASDPQNGAGLFASVNAANAGGADGLFGDSPPSWFDQIGGSSSYF</sequence>
<organism evidence="2 3">
    <name type="scientific">Durusdinium trenchii</name>
    <dbReference type="NCBI Taxonomy" id="1381693"/>
    <lineage>
        <taxon>Eukaryota</taxon>
        <taxon>Sar</taxon>
        <taxon>Alveolata</taxon>
        <taxon>Dinophyceae</taxon>
        <taxon>Suessiales</taxon>
        <taxon>Symbiodiniaceae</taxon>
        <taxon>Durusdinium</taxon>
    </lineage>
</organism>
<evidence type="ECO:0000313" key="3">
    <source>
        <dbReference type="Proteomes" id="UP001642484"/>
    </source>
</evidence>
<accession>A0ABP0LD33</accession>
<name>A0ABP0LD33_9DINO</name>
<feature type="region of interest" description="Disordered" evidence="1">
    <location>
        <begin position="14"/>
        <end position="46"/>
    </location>
</feature>
<feature type="non-terminal residue" evidence="2">
    <location>
        <position position="1"/>
    </location>
</feature>